<reference evidence="2" key="2">
    <citation type="journal article" date="2015" name="Data Brief">
        <title>Shoot transcriptome of the giant reed, Arundo donax.</title>
        <authorList>
            <person name="Barrero R.A."/>
            <person name="Guerrero F.D."/>
            <person name="Moolhuijzen P."/>
            <person name="Goolsby J.A."/>
            <person name="Tidwell J."/>
            <person name="Bellgard S.E."/>
            <person name="Bellgard M.I."/>
        </authorList>
    </citation>
    <scope>NUCLEOTIDE SEQUENCE</scope>
    <source>
        <tissue evidence="2">Shoot tissue taken approximately 20 cm above the soil surface</tissue>
    </source>
</reference>
<feature type="compositionally biased region" description="Polar residues" evidence="1">
    <location>
        <begin position="56"/>
        <end position="68"/>
    </location>
</feature>
<protein>
    <submittedName>
        <fullName evidence="2">Uncharacterized protein</fullName>
    </submittedName>
</protein>
<name>A0A0A9TZA4_ARUDO</name>
<accession>A0A0A9TZA4</accession>
<evidence type="ECO:0000256" key="1">
    <source>
        <dbReference type="SAM" id="MobiDB-lite"/>
    </source>
</evidence>
<evidence type="ECO:0000313" key="2">
    <source>
        <dbReference type="EMBL" id="JAD24509.1"/>
    </source>
</evidence>
<sequence>MLDGRLWYFDGTFLSTSHGHQSAGSSNISDGLTTTPEILGHRQPLVICPLRDDSGRSGNKLSRRSTSC</sequence>
<proteinExistence type="predicted"/>
<dbReference type="EMBL" id="GBRH01273386">
    <property type="protein sequence ID" value="JAD24509.1"/>
    <property type="molecule type" value="Transcribed_RNA"/>
</dbReference>
<dbReference type="AlphaFoldDB" id="A0A0A9TZA4"/>
<feature type="region of interest" description="Disordered" evidence="1">
    <location>
        <begin position="49"/>
        <end position="68"/>
    </location>
</feature>
<organism evidence="2">
    <name type="scientific">Arundo donax</name>
    <name type="common">Giant reed</name>
    <name type="synonym">Donax arundinaceus</name>
    <dbReference type="NCBI Taxonomy" id="35708"/>
    <lineage>
        <taxon>Eukaryota</taxon>
        <taxon>Viridiplantae</taxon>
        <taxon>Streptophyta</taxon>
        <taxon>Embryophyta</taxon>
        <taxon>Tracheophyta</taxon>
        <taxon>Spermatophyta</taxon>
        <taxon>Magnoliopsida</taxon>
        <taxon>Liliopsida</taxon>
        <taxon>Poales</taxon>
        <taxon>Poaceae</taxon>
        <taxon>PACMAD clade</taxon>
        <taxon>Arundinoideae</taxon>
        <taxon>Arundineae</taxon>
        <taxon>Arundo</taxon>
    </lineage>
</organism>
<reference evidence="2" key="1">
    <citation type="submission" date="2014-09" db="EMBL/GenBank/DDBJ databases">
        <authorList>
            <person name="Magalhaes I.L.F."/>
            <person name="Oliveira U."/>
            <person name="Santos F.R."/>
            <person name="Vidigal T.H.D.A."/>
            <person name="Brescovit A.D."/>
            <person name="Santos A.J."/>
        </authorList>
    </citation>
    <scope>NUCLEOTIDE SEQUENCE</scope>
    <source>
        <tissue evidence="2">Shoot tissue taken approximately 20 cm above the soil surface</tissue>
    </source>
</reference>